<protein>
    <submittedName>
        <fullName evidence="3">Pimeloyl-ACP methyl ester carboxylesterase</fullName>
    </submittedName>
</protein>
<feature type="domain" description="AB hydrolase-1" evidence="2">
    <location>
        <begin position="28"/>
        <end position="264"/>
    </location>
</feature>
<keyword evidence="4" id="KW-1185">Reference proteome</keyword>
<gene>
    <name evidence="3" type="ORF">DFJ68_3631</name>
</gene>
<dbReference type="PRINTS" id="PR00412">
    <property type="entry name" value="EPOXHYDRLASE"/>
</dbReference>
<sequence>MVDERLTGFGRDGLRFEVTDDGPLDGIPVLLLHGFPTDRTSWRPVARLLAAAGLRTFAPDQRGYSPGARPRGVAPYRLEHLVADVVALADAVEAATGHHRVHVVGHDWGGAVAWLLAAHHADRVASLTVLSTPHPAALSRALRDGWDQRRRSWYMAAVQVPWLPEQLLARRLTSVLTDTGLPLDDARRYAAHLGRPRDLSGPLGWYRATRSSTLGAHRVTVPTTYVWGSRDFALGRRAASLTAEHVTGPYELVEVDAGHWLPETRAEESAAAVVARVAAAD</sequence>
<comment type="caution">
    <text evidence="3">The sequence shown here is derived from an EMBL/GenBank/DDBJ whole genome shotgun (WGS) entry which is preliminary data.</text>
</comment>
<evidence type="ECO:0000256" key="1">
    <source>
        <dbReference type="ARBA" id="ARBA00022801"/>
    </source>
</evidence>
<dbReference type="InterPro" id="IPR029058">
    <property type="entry name" value="AB_hydrolase_fold"/>
</dbReference>
<dbReference type="EMBL" id="RBXT01000001">
    <property type="protein sequence ID" value="RKT80152.1"/>
    <property type="molecule type" value="Genomic_DNA"/>
</dbReference>
<dbReference type="AlphaFoldDB" id="A0A495Y1N5"/>
<dbReference type="RefSeq" id="WP_121034915.1">
    <property type="nucleotide sequence ID" value="NZ_RBXT01000001.1"/>
</dbReference>
<evidence type="ECO:0000313" key="3">
    <source>
        <dbReference type="EMBL" id="RKT80152.1"/>
    </source>
</evidence>
<dbReference type="Gene3D" id="3.40.50.1820">
    <property type="entry name" value="alpha/beta hydrolase"/>
    <property type="match status" value="1"/>
</dbReference>
<dbReference type="PANTHER" id="PTHR43329">
    <property type="entry name" value="EPOXIDE HYDROLASE"/>
    <property type="match status" value="1"/>
</dbReference>
<dbReference type="InterPro" id="IPR000639">
    <property type="entry name" value="Epox_hydrolase-like"/>
</dbReference>
<keyword evidence="1" id="KW-0378">Hydrolase</keyword>
<accession>A0A495Y1N5</accession>
<dbReference type="InterPro" id="IPR000073">
    <property type="entry name" value="AB_hydrolase_1"/>
</dbReference>
<dbReference type="Proteomes" id="UP000278440">
    <property type="component" value="Unassembled WGS sequence"/>
</dbReference>
<organism evidence="3 4">
    <name type="scientific">Terracoccus luteus</name>
    <dbReference type="NCBI Taxonomy" id="53356"/>
    <lineage>
        <taxon>Bacteria</taxon>
        <taxon>Bacillati</taxon>
        <taxon>Actinomycetota</taxon>
        <taxon>Actinomycetes</taxon>
        <taxon>Micrococcales</taxon>
        <taxon>Intrasporangiaceae</taxon>
        <taxon>Terracoccus</taxon>
    </lineage>
</organism>
<dbReference type="Pfam" id="PF00561">
    <property type="entry name" value="Abhydrolase_1"/>
    <property type="match status" value="1"/>
</dbReference>
<reference evidence="3 4" key="1">
    <citation type="submission" date="2018-10" db="EMBL/GenBank/DDBJ databases">
        <title>Sequencing the genomes of 1000 actinobacteria strains.</title>
        <authorList>
            <person name="Klenk H.-P."/>
        </authorList>
    </citation>
    <scope>NUCLEOTIDE SEQUENCE [LARGE SCALE GENOMIC DNA]</scope>
    <source>
        <strain evidence="3 4">DSM 44267</strain>
    </source>
</reference>
<dbReference type="SUPFAM" id="SSF53474">
    <property type="entry name" value="alpha/beta-Hydrolases"/>
    <property type="match status" value="1"/>
</dbReference>
<evidence type="ECO:0000259" key="2">
    <source>
        <dbReference type="Pfam" id="PF00561"/>
    </source>
</evidence>
<name>A0A495Y1N5_9MICO</name>
<dbReference type="GO" id="GO:0016787">
    <property type="term" value="F:hydrolase activity"/>
    <property type="evidence" value="ECO:0007669"/>
    <property type="project" value="UniProtKB-KW"/>
</dbReference>
<evidence type="ECO:0000313" key="4">
    <source>
        <dbReference type="Proteomes" id="UP000278440"/>
    </source>
</evidence>
<proteinExistence type="predicted"/>
<dbReference type="OrthoDB" id="2987348at2"/>